<evidence type="ECO:0000256" key="5">
    <source>
        <dbReference type="ARBA" id="ARBA00023242"/>
    </source>
</evidence>
<organism evidence="7 8">
    <name type="scientific">Cercopithifilaria johnstoni</name>
    <dbReference type="NCBI Taxonomy" id="2874296"/>
    <lineage>
        <taxon>Eukaryota</taxon>
        <taxon>Metazoa</taxon>
        <taxon>Ecdysozoa</taxon>
        <taxon>Nematoda</taxon>
        <taxon>Chromadorea</taxon>
        <taxon>Rhabditida</taxon>
        <taxon>Spirurina</taxon>
        <taxon>Spiruromorpha</taxon>
        <taxon>Filarioidea</taxon>
        <taxon>Onchocercidae</taxon>
        <taxon>Cercopithifilaria</taxon>
    </lineage>
</organism>
<feature type="region of interest" description="Disordered" evidence="6">
    <location>
        <begin position="1"/>
        <end position="32"/>
    </location>
</feature>
<keyword evidence="4" id="KW-0158">Chromosome</keyword>
<dbReference type="GO" id="GO:0006974">
    <property type="term" value="P:DNA damage response"/>
    <property type="evidence" value="ECO:0007669"/>
    <property type="project" value="InterPro"/>
</dbReference>
<proteinExistence type="inferred from homology"/>
<dbReference type="GO" id="GO:0005634">
    <property type="term" value="C:nucleus"/>
    <property type="evidence" value="ECO:0007669"/>
    <property type="project" value="UniProtKB-SubCell"/>
</dbReference>
<dbReference type="GO" id="GO:0072572">
    <property type="term" value="F:poly-ADP-D-ribose binding"/>
    <property type="evidence" value="ECO:0007669"/>
    <property type="project" value="TreeGrafter"/>
</dbReference>
<dbReference type="GO" id="GO:0005694">
    <property type="term" value="C:chromosome"/>
    <property type="evidence" value="ECO:0007669"/>
    <property type="project" value="UniProtKB-SubCell"/>
</dbReference>
<sequence length="338" mass="39028">MEKKHKQPCDDDTTESMNASSSSSLRSSFHSERSAEVKPKRVRFESDVLKTDLETKYLCLFPDQFFIFWKHIEMLAGKDGDPCGVYGNLKSFRLCGVFDYLGGHFKDENTDKYLLHDRFATDLPEMQTLAVYDDGRFVYWRDEPNTEKPLIVHVDNAEHFPKCVIVGATDPFYMVAHLVGKTLPVKYRSLFSKDWIEHYRTFIADVRTIVKSRKKETVGLPFHGIGIYVKLVNNVGYRPLNEKTGKLKELITSVATTSDEAIKQKKLEKIMEIVSAVQFANDEKDFGMGLEFGHDIFWSNHDFFDKMAVKLLATAYMLLNRGAFAHILKVHMPFRRRI</sequence>
<dbReference type="OrthoDB" id="416496at2759"/>
<accession>A0A8J2MBS5</accession>
<dbReference type="EMBL" id="CAKAEH010001815">
    <property type="protein sequence ID" value="CAG9539623.1"/>
    <property type="molecule type" value="Genomic_DNA"/>
</dbReference>
<evidence type="ECO:0000256" key="1">
    <source>
        <dbReference type="ARBA" id="ARBA00004123"/>
    </source>
</evidence>
<evidence type="ECO:0000313" key="8">
    <source>
        <dbReference type="Proteomes" id="UP000746747"/>
    </source>
</evidence>
<feature type="compositionally biased region" description="Low complexity" evidence="6">
    <location>
        <begin position="16"/>
        <end position="28"/>
    </location>
</feature>
<dbReference type="InterPro" id="IPR019361">
    <property type="entry name" value="HPF1"/>
</dbReference>
<dbReference type="AlphaFoldDB" id="A0A8J2MBS5"/>
<keyword evidence="8" id="KW-1185">Reference proteome</keyword>
<dbReference type="PANTHER" id="PTHR13386">
    <property type="entry name" value="HISTONE PARYLATION FACTOR 1"/>
    <property type="match status" value="1"/>
</dbReference>
<comment type="subcellular location">
    <subcellularLocation>
        <location evidence="2">Chromosome</location>
    </subcellularLocation>
    <subcellularLocation>
        <location evidence="1">Nucleus</location>
    </subcellularLocation>
</comment>
<evidence type="ECO:0000256" key="3">
    <source>
        <dbReference type="ARBA" id="ARBA00010803"/>
    </source>
</evidence>
<dbReference type="Proteomes" id="UP000746747">
    <property type="component" value="Unassembled WGS sequence"/>
</dbReference>
<gene>
    <name evidence="7" type="ORF">CJOHNSTONI_LOCUS9205</name>
</gene>
<dbReference type="PANTHER" id="PTHR13386:SF1">
    <property type="entry name" value="HISTONE PARYLATION FACTOR 1"/>
    <property type="match status" value="1"/>
</dbReference>
<reference evidence="7" key="1">
    <citation type="submission" date="2021-09" db="EMBL/GenBank/DDBJ databases">
        <authorList>
            <consortium name="Pathogen Informatics"/>
        </authorList>
    </citation>
    <scope>NUCLEOTIDE SEQUENCE</scope>
</reference>
<evidence type="ECO:0000256" key="6">
    <source>
        <dbReference type="SAM" id="MobiDB-lite"/>
    </source>
</evidence>
<dbReference type="GO" id="GO:0042393">
    <property type="term" value="F:histone binding"/>
    <property type="evidence" value="ECO:0007669"/>
    <property type="project" value="InterPro"/>
</dbReference>
<keyword evidence="5" id="KW-0539">Nucleus</keyword>
<comment type="caution">
    <text evidence="7">The sequence shown here is derived from an EMBL/GenBank/DDBJ whole genome shotgun (WGS) entry which is preliminary data.</text>
</comment>
<name>A0A8J2MBS5_9BILA</name>
<evidence type="ECO:0000256" key="2">
    <source>
        <dbReference type="ARBA" id="ARBA00004286"/>
    </source>
</evidence>
<protein>
    <submittedName>
        <fullName evidence="7">Uncharacterized protein</fullName>
    </submittedName>
</protein>
<comment type="similarity">
    <text evidence="3">Belongs to the HPF1 family.</text>
</comment>
<dbReference type="Pfam" id="PF10228">
    <property type="entry name" value="HPF1"/>
    <property type="match status" value="1"/>
</dbReference>
<evidence type="ECO:0000256" key="4">
    <source>
        <dbReference type="ARBA" id="ARBA00022454"/>
    </source>
</evidence>
<evidence type="ECO:0000313" key="7">
    <source>
        <dbReference type="EMBL" id="CAG9539623.1"/>
    </source>
</evidence>